<dbReference type="PANTHER" id="PTHR19241">
    <property type="entry name" value="ATP-BINDING CASSETTE TRANSPORTER"/>
    <property type="match status" value="1"/>
</dbReference>
<dbReference type="InterPro" id="IPR003439">
    <property type="entry name" value="ABC_transporter-like_ATP-bd"/>
</dbReference>
<reference evidence="12" key="1">
    <citation type="submission" date="2025-08" db="UniProtKB">
        <authorList>
            <consortium name="RefSeq"/>
        </authorList>
    </citation>
    <scope>IDENTIFICATION</scope>
    <source>
        <tissue evidence="12">Leaves</tissue>
    </source>
</reference>
<evidence type="ECO:0000256" key="3">
    <source>
        <dbReference type="ARBA" id="ARBA00022692"/>
    </source>
</evidence>
<dbReference type="InterPro" id="IPR027417">
    <property type="entry name" value="P-loop_NTPase"/>
</dbReference>
<dbReference type="GeneID" id="140036456"/>
<keyword evidence="5" id="KW-0067">ATP-binding</keyword>
<evidence type="ECO:0000256" key="9">
    <source>
        <dbReference type="SAM" id="Phobius"/>
    </source>
</evidence>
<name>A0ABM4WQB9_COFAR</name>
<dbReference type="InterPro" id="IPR003593">
    <property type="entry name" value="AAA+_ATPase"/>
</dbReference>
<feature type="transmembrane region" description="Helical" evidence="9">
    <location>
        <begin position="653"/>
        <end position="674"/>
    </location>
</feature>
<organism evidence="11 12">
    <name type="scientific">Coffea arabica</name>
    <name type="common">Arabian coffee</name>
    <dbReference type="NCBI Taxonomy" id="13443"/>
    <lineage>
        <taxon>Eukaryota</taxon>
        <taxon>Viridiplantae</taxon>
        <taxon>Streptophyta</taxon>
        <taxon>Embryophyta</taxon>
        <taxon>Tracheophyta</taxon>
        <taxon>Spermatophyta</taxon>
        <taxon>Magnoliopsida</taxon>
        <taxon>eudicotyledons</taxon>
        <taxon>Gunneridae</taxon>
        <taxon>Pentapetalae</taxon>
        <taxon>asterids</taxon>
        <taxon>lamiids</taxon>
        <taxon>Gentianales</taxon>
        <taxon>Rubiaceae</taxon>
        <taxon>Ixoroideae</taxon>
        <taxon>Gardenieae complex</taxon>
        <taxon>Bertiereae - Coffeeae clade</taxon>
        <taxon>Coffeeae</taxon>
        <taxon>Coffea</taxon>
    </lineage>
</organism>
<feature type="compositionally biased region" description="Polar residues" evidence="8">
    <location>
        <begin position="1"/>
        <end position="12"/>
    </location>
</feature>
<feature type="transmembrane region" description="Helical" evidence="9">
    <location>
        <begin position="690"/>
        <end position="712"/>
    </location>
</feature>
<comment type="subcellular location">
    <subcellularLocation>
        <location evidence="1">Membrane</location>
        <topology evidence="1">Multi-pass membrane protein</topology>
    </subcellularLocation>
</comment>
<keyword evidence="11" id="KW-1185">Reference proteome</keyword>
<dbReference type="SMART" id="SM00382">
    <property type="entry name" value="AAA"/>
    <property type="match status" value="1"/>
</dbReference>
<dbReference type="InterPro" id="IPR013525">
    <property type="entry name" value="ABC2_TM"/>
</dbReference>
<proteinExistence type="predicted"/>
<keyword evidence="4" id="KW-0547">Nucleotide-binding</keyword>
<feature type="transmembrane region" description="Helical" evidence="9">
    <location>
        <begin position="892"/>
        <end position="913"/>
    </location>
</feature>
<dbReference type="PROSITE" id="PS50893">
    <property type="entry name" value="ABC_TRANSPORTER_2"/>
    <property type="match status" value="1"/>
</dbReference>
<evidence type="ECO:0000256" key="4">
    <source>
        <dbReference type="ARBA" id="ARBA00022741"/>
    </source>
</evidence>
<evidence type="ECO:0000313" key="12">
    <source>
        <dbReference type="RefSeq" id="XP_071933980.1"/>
    </source>
</evidence>
<evidence type="ECO:0000256" key="8">
    <source>
        <dbReference type="SAM" id="MobiDB-lite"/>
    </source>
</evidence>
<evidence type="ECO:0000256" key="5">
    <source>
        <dbReference type="ARBA" id="ARBA00022840"/>
    </source>
</evidence>
<keyword evidence="3 9" id="KW-0812">Transmembrane</keyword>
<dbReference type="RefSeq" id="XP_071933980.1">
    <property type="nucleotide sequence ID" value="XM_072077879.1"/>
</dbReference>
<keyword evidence="7 9" id="KW-0472">Membrane</keyword>
<protein>
    <submittedName>
        <fullName evidence="12">ABC transporter G family member 31-like</fullName>
    </submittedName>
</protein>
<accession>A0ABM4WQB9</accession>
<evidence type="ECO:0000256" key="1">
    <source>
        <dbReference type="ARBA" id="ARBA00004141"/>
    </source>
</evidence>
<evidence type="ECO:0000259" key="10">
    <source>
        <dbReference type="PROSITE" id="PS50893"/>
    </source>
</evidence>
<gene>
    <name evidence="12" type="primary">LOC140036456</name>
</gene>
<evidence type="ECO:0000256" key="6">
    <source>
        <dbReference type="ARBA" id="ARBA00022989"/>
    </source>
</evidence>
<feature type="region of interest" description="Disordered" evidence="8">
    <location>
        <begin position="1"/>
        <end position="30"/>
    </location>
</feature>
<dbReference type="Gene3D" id="3.40.50.300">
    <property type="entry name" value="P-loop containing nucleotide triphosphate hydrolases"/>
    <property type="match status" value="1"/>
</dbReference>
<feature type="transmembrane region" description="Helical" evidence="9">
    <location>
        <begin position="802"/>
        <end position="820"/>
    </location>
</feature>
<dbReference type="SUPFAM" id="SSF52540">
    <property type="entry name" value="P-loop containing nucleoside triphosphate hydrolases"/>
    <property type="match status" value="1"/>
</dbReference>
<dbReference type="Pfam" id="PF01061">
    <property type="entry name" value="ABC2_membrane"/>
    <property type="match status" value="1"/>
</dbReference>
<evidence type="ECO:0000256" key="2">
    <source>
        <dbReference type="ARBA" id="ARBA00022448"/>
    </source>
</evidence>
<feature type="domain" description="ABC transporter" evidence="10">
    <location>
        <begin position="192"/>
        <end position="448"/>
    </location>
</feature>
<evidence type="ECO:0000313" key="11">
    <source>
        <dbReference type="Proteomes" id="UP001652660"/>
    </source>
</evidence>
<feature type="transmembrane region" description="Helical" evidence="9">
    <location>
        <begin position="772"/>
        <end position="790"/>
    </location>
</feature>
<dbReference type="Proteomes" id="UP001652660">
    <property type="component" value="Chromosome 2e"/>
</dbReference>
<dbReference type="Pfam" id="PF00005">
    <property type="entry name" value="ABC_tran"/>
    <property type="match status" value="1"/>
</dbReference>
<keyword evidence="2" id="KW-0813">Transport</keyword>
<keyword evidence="6 9" id="KW-1133">Transmembrane helix</keyword>
<sequence length="1023" mass="115700">MPQNSPNSSPKSRWSPIGDTSIEETYSSRPSSVCRTSVVSDKTINFTSEYNFETPRTILQTPIYPGNSTPDIRQTIQNASPGTAKSIAFNMYQSLKQHGLRDEIGRAFTRDRSENEEIRSAEEDSRRGEELLGMEYILRDGFVSYLRDVAKIAPPIPQEVIRFSGISYAKKFEIPSNKYETFGNKVVGWFTGPFKKIFQCKNSTWINILKGVDGYIMPGSTTLLLGPPGCGKSTLLEILAGRAKGDKNSHLQGVVMYNDKYASEVHLSRLVAYVSGQLNKHIPFLSVRETLEFARDCSQTLRPENFTPQMRKFFAHALVEGQDPFLEYILEILNLKNIEHKLTGEAISDTDRQKLTTAELALGTYAVMLYDQPLSGSDLAATYDLADTIRTVCRIQQSSAIMSLTHLSQEIFDLFDRIILLGDGHVVFQGPRQDAVPYFNKLGYEKPLHVESAEFLEDIVAGYGSRYIAPEATPLSIDQLVGNYRNSDHYKDIIRIVTKDKVKHTYWIETEPGLGLSLKTPSTYSSLVDAKPRKLTELVVSKISSKVGQSGGIESTGRVQIGDIVTALSVNGEESTYLALGPQRHQHEYASHAYSTLKKAVGHIRIQVERYETKEESYQPQWEKSQTPFTQTWLKSTKTLIGRQIKITKRLQILLMLRLFQAMILGLFTGTLFYKLGGQYDQQKMNSVRALGFVSTMSIMLINLVQLPLYLLQRPIFYKHQAQKFFRASSYVVAHSIVNIPQTLIEAASYTFSMYFLVGLSFSGKGTALVEYLLLLFLVAYFGSSVFFFLSAVSSIPETGNALAGLLVSIFILFSGFVIYPSNIPTYWKWLTYINPIRWANISYCRSQFQYYDDPCSNYKGQFPFCDQFPSNTVGKAYLLYYELLNDNFGPWFPYAVLIGWTAVMTILALCGLKTLEFKGLNQSLPHLKRSTVVSNFRKDKERELSSSGSASDQDLYPTMDTRPNILPPGVKVTDDRGVERWIEDIAIDMERRELGIPVEPVSFMFEDLSFTRYLNKLNFWLA</sequence>
<evidence type="ECO:0000256" key="7">
    <source>
        <dbReference type="ARBA" id="ARBA00023136"/>
    </source>
</evidence>